<dbReference type="Proteomes" id="UP000314294">
    <property type="component" value="Unassembled WGS sequence"/>
</dbReference>
<dbReference type="OrthoDB" id="430044at2759"/>
<protein>
    <submittedName>
        <fullName evidence="1">FRAS1-related extracellular matrix protein 1</fullName>
    </submittedName>
</protein>
<evidence type="ECO:0000313" key="1">
    <source>
        <dbReference type="EMBL" id="TNN46632.1"/>
    </source>
</evidence>
<evidence type="ECO:0000313" key="2">
    <source>
        <dbReference type="Proteomes" id="UP000314294"/>
    </source>
</evidence>
<accession>A0A4Z2G268</accession>
<reference evidence="1 2" key="1">
    <citation type="submission" date="2019-03" db="EMBL/GenBank/DDBJ databases">
        <title>First draft genome of Liparis tanakae, snailfish: a comprehensive survey of snailfish specific genes.</title>
        <authorList>
            <person name="Kim W."/>
            <person name="Song I."/>
            <person name="Jeong J.-H."/>
            <person name="Kim D."/>
            <person name="Kim S."/>
            <person name="Ryu S."/>
            <person name="Song J.Y."/>
            <person name="Lee S.K."/>
        </authorList>
    </citation>
    <scope>NUCLEOTIDE SEQUENCE [LARGE SCALE GENOMIC DNA]</scope>
    <source>
        <tissue evidence="1">Muscle</tissue>
    </source>
</reference>
<dbReference type="InterPro" id="IPR051561">
    <property type="entry name" value="FRAS1_ECM"/>
</dbReference>
<comment type="caution">
    <text evidence="1">The sequence shown here is derived from an EMBL/GenBank/DDBJ whole genome shotgun (WGS) entry which is preliminary data.</text>
</comment>
<proteinExistence type="predicted"/>
<keyword evidence="2" id="KW-1185">Reference proteome</keyword>
<dbReference type="EMBL" id="SRLO01000780">
    <property type="protein sequence ID" value="TNN46632.1"/>
    <property type="molecule type" value="Genomic_DNA"/>
</dbReference>
<gene>
    <name evidence="1" type="primary">FREM1_2</name>
    <name evidence="1" type="ORF">EYF80_043165</name>
</gene>
<dbReference type="AlphaFoldDB" id="A0A4Z2G268"/>
<sequence length="115" mass="12718">MDLMYMHDDSENTEDSFIIQVSDGRHQLQRQVTVKVLPVNDEKPQVIRNNGLQVDLGEARLISSIALFAQDGDTPSAELMYTFSSVPTQGLLQLKVGAVIHTRYCDIIGPVSSTV</sequence>
<dbReference type="GO" id="GO:0009653">
    <property type="term" value="P:anatomical structure morphogenesis"/>
    <property type="evidence" value="ECO:0007669"/>
    <property type="project" value="TreeGrafter"/>
</dbReference>
<dbReference type="PANTHER" id="PTHR45739:SF7">
    <property type="entry name" value="FRAS1-RELATED EXTRACELLULAR MATRIX PROTEIN 1"/>
    <property type="match status" value="1"/>
</dbReference>
<dbReference type="PANTHER" id="PTHR45739">
    <property type="entry name" value="MATRIX PROTEIN, PUTATIVE-RELATED"/>
    <property type="match status" value="1"/>
</dbReference>
<dbReference type="Pfam" id="PF16184">
    <property type="entry name" value="Cadherin_3"/>
    <property type="match status" value="1"/>
</dbReference>
<organism evidence="1 2">
    <name type="scientific">Liparis tanakae</name>
    <name type="common">Tanaka's snailfish</name>
    <dbReference type="NCBI Taxonomy" id="230148"/>
    <lineage>
        <taxon>Eukaryota</taxon>
        <taxon>Metazoa</taxon>
        <taxon>Chordata</taxon>
        <taxon>Craniata</taxon>
        <taxon>Vertebrata</taxon>
        <taxon>Euteleostomi</taxon>
        <taxon>Actinopterygii</taxon>
        <taxon>Neopterygii</taxon>
        <taxon>Teleostei</taxon>
        <taxon>Neoteleostei</taxon>
        <taxon>Acanthomorphata</taxon>
        <taxon>Eupercaria</taxon>
        <taxon>Perciformes</taxon>
        <taxon>Cottioidei</taxon>
        <taxon>Cottales</taxon>
        <taxon>Liparidae</taxon>
        <taxon>Liparis</taxon>
    </lineage>
</organism>
<name>A0A4Z2G268_9TELE</name>